<feature type="transmembrane region" description="Helical" evidence="1">
    <location>
        <begin position="75"/>
        <end position="92"/>
    </location>
</feature>
<dbReference type="Proteomes" id="UP000191680">
    <property type="component" value="Unassembled WGS sequence"/>
</dbReference>
<keyword evidence="1" id="KW-0812">Transmembrane</keyword>
<feature type="transmembrane region" description="Helical" evidence="1">
    <location>
        <begin position="252"/>
        <end position="270"/>
    </location>
</feature>
<feature type="transmembrane region" description="Helical" evidence="1">
    <location>
        <begin position="129"/>
        <end position="147"/>
    </location>
</feature>
<protein>
    <recommendedName>
        <fullName evidence="4">Prenyltransferase</fullName>
    </recommendedName>
</protein>
<feature type="transmembrane region" description="Helical" evidence="1">
    <location>
        <begin position="159"/>
        <end position="178"/>
    </location>
</feature>
<evidence type="ECO:0000313" key="3">
    <source>
        <dbReference type="Proteomes" id="UP000191680"/>
    </source>
</evidence>
<comment type="caution">
    <text evidence="2">The sequence shown here is derived from an EMBL/GenBank/DDBJ whole genome shotgun (WGS) entry which is preliminary data.</text>
</comment>
<feature type="transmembrane region" description="Helical" evidence="1">
    <location>
        <begin position="7"/>
        <end position="29"/>
    </location>
</feature>
<evidence type="ECO:0000313" key="2">
    <source>
        <dbReference type="EMBL" id="OQD41557.1"/>
    </source>
</evidence>
<proteinExistence type="predicted"/>
<feature type="transmembrane region" description="Helical" evidence="1">
    <location>
        <begin position="98"/>
        <end position="117"/>
    </location>
</feature>
<evidence type="ECO:0000256" key="1">
    <source>
        <dbReference type="SAM" id="Phobius"/>
    </source>
</evidence>
<reference evidence="2 3" key="1">
    <citation type="submission" date="2016-12" db="EMBL/GenBank/DDBJ databases">
        <authorList>
            <person name="Song W.-J."/>
            <person name="Kurnit D.M."/>
        </authorList>
    </citation>
    <scope>NUCLEOTIDE SEQUENCE [LARGE SCALE GENOMIC DNA]</scope>
    <source>
        <strain evidence="2 3">HSG9</strain>
    </source>
</reference>
<feature type="transmembrane region" description="Helical" evidence="1">
    <location>
        <begin position="223"/>
        <end position="240"/>
    </location>
</feature>
<dbReference type="EMBL" id="MTBC01000013">
    <property type="protein sequence ID" value="OQD41557.1"/>
    <property type="molecule type" value="Genomic_DNA"/>
</dbReference>
<dbReference type="OrthoDB" id="1467772at2"/>
<name>A0A1V6LNF4_9FLAO</name>
<sequence length="272" mass="31322">MRWVRSLFKFYLDASVHVSLAVFCLYYATCVKLNIIFDLDYAFFLFFATIVGYNFVKYGVEAKKYWIVAKQRHKAIQLFSILAGLGAFYSGAKIDSSLYFPLFVLTLISALYAVPFLPNAKNLRSLGGLKVFLVAFVWTGVTLWLPLYATGITIGVDHLILMLQQFVLVLLLMVPFEIRDLKYDQPELRTIPQQIGVLNTKYVAYFMLIVFLASALLLHKNMMQVLFLDLIWVLLIAYYIHKSKVDQSKYFASFWVEAVPIFMAIALFVFKV</sequence>
<evidence type="ECO:0008006" key="4">
    <source>
        <dbReference type="Google" id="ProtNLM"/>
    </source>
</evidence>
<gene>
    <name evidence="2" type="ORF">BUL40_15225</name>
</gene>
<feature type="transmembrane region" description="Helical" evidence="1">
    <location>
        <begin position="199"/>
        <end position="217"/>
    </location>
</feature>
<keyword evidence="1" id="KW-1133">Transmembrane helix</keyword>
<dbReference type="AlphaFoldDB" id="A0A1V6LNF4"/>
<accession>A0A1V6LNF4</accession>
<keyword evidence="1" id="KW-0472">Membrane</keyword>
<keyword evidence="3" id="KW-1185">Reference proteome</keyword>
<feature type="transmembrane region" description="Helical" evidence="1">
    <location>
        <begin position="35"/>
        <end position="55"/>
    </location>
</feature>
<organism evidence="2 3">
    <name type="scientific">Croceivirga radicis</name>
    <dbReference type="NCBI Taxonomy" id="1929488"/>
    <lineage>
        <taxon>Bacteria</taxon>
        <taxon>Pseudomonadati</taxon>
        <taxon>Bacteroidota</taxon>
        <taxon>Flavobacteriia</taxon>
        <taxon>Flavobacteriales</taxon>
        <taxon>Flavobacteriaceae</taxon>
        <taxon>Croceivirga</taxon>
    </lineage>
</organism>